<evidence type="ECO:0000313" key="3">
    <source>
        <dbReference type="EMBL" id="GEK78705.1"/>
    </source>
</evidence>
<dbReference type="GO" id="GO:0016627">
    <property type="term" value="F:oxidoreductase activity, acting on the CH-CH group of donors"/>
    <property type="evidence" value="ECO:0007669"/>
    <property type="project" value="TreeGrafter"/>
</dbReference>
<evidence type="ECO:0000313" key="4">
    <source>
        <dbReference type="Proteomes" id="UP000321749"/>
    </source>
</evidence>
<dbReference type="EMBL" id="BJUU01000001">
    <property type="protein sequence ID" value="GEK78705.1"/>
    <property type="molecule type" value="Genomic_DNA"/>
</dbReference>
<dbReference type="InterPro" id="IPR011576">
    <property type="entry name" value="Pyridox_Oxase_N"/>
</dbReference>
<dbReference type="GO" id="GO:0070967">
    <property type="term" value="F:coenzyme F420 binding"/>
    <property type="evidence" value="ECO:0007669"/>
    <property type="project" value="TreeGrafter"/>
</dbReference>
<feature type="domain" description="Pyridoxamine 5'-phosphate oxidase N-terminal" evidence="2">
    <location>
        <begin position="29"/>
        <end position="116"/>
    </location>
</feature>
<evidence type="ECO:0000256" key="1">
    <source>
        <dbReference type="ARBA" id="ARBA00023002"/>
    </source>
</evidence>
<keyword evidence="4" id="KW-1185">Reference proteome</keyword>
<gene>
    <name evidence="3" type="ORF">ABA31_00560</name>
</gene>
<sequence length="166" mass="18584">MPSPTRDRPRLPDGYGLPDDEEGMLDWHAVEERLVASKHYWLASVRPDGRPHSIPRWGVWVDGRFWYDGAPTTRHARNAERNPAVTLTLEDGREAVIVEGESHATRVPAEGLGARISAAFEKYADDGYAPGPDSWSGDDGGGLRVITPAKAMAWFEFPKDVTRFRW</sequence>
<dbReference type="PANTHER" id="PTHR35176:SF4">
    <property type="entry name" value="PYRIDOXAMINE 5'-PHOSPHATE OXIDASE-RELATED FMN-BINDING"/>
    <property type="match status" value="1"/>
</dbReference>
<keyword evidence="1" id="KW-0560">Oxidoreductase</keyword>
<protein>
    <submittedName>
        <fullName evidence="3">Pyridoxamine 5'-phosphate oxidase</fullName>
    </submittedName>
</protein>
<dbReference type="Proteomes" id="UP000321749">
    <property type="component" value="Unassembled WGS sequence"/>
</dbReference>
<dbReference type="InterPro" id="IPR052019">
    <property type="entry name" value="F420H2_bilvrd_red/Heme_oxyg"/>
</dbReference>
<organism evidence="3 4">
    <name type="scientific">Agrococcus baldri</name>
    <dbReference type="NCBI Taxonomy" id="153730"/>
    <lineage>
        <taxon>Bacteria</taxon>
        <taxon>Bacillati</taxon>
        <taxon>Actinomycetota</taxon>
        <taxon>Actinomycetes</taxon>
        <taxon>Micrococcales</taxon>
        <taxon>Microbacteriaceae</taxon>
        <taxon>Agrococcus</taxon>
    </lineage>
</organism>
<accession>A0AA87UQM3</accession>
<reference evidence="3 4" key="1">
    <citation type="submission" date="2019-07" db="EMBL/GenBank/DDBJ databases">
        <title>Whole genome shotgun sequence of Agrococcus baldri NBRC 103055.</title>
        <authorList>
            <person name="Hosoyama A."/>
            <person name="Uohara A."/>
            <person name="Ohji S."/>
            <person name="Ichikawa N."/>
        </authorList>
    </citation>
    <scope>NUCLEOTIDE SEQUENCE [LARGE SCALE GENOMIC DNA]</scope>
    <source>
        <strain evidence="3 4">NBRC 103055</strain>
    </source>
</reference>
<comment type="caution">
    <text evidence="3">The sequence shown here is derived from an EMBL/GenBank/DDBJ whole genome shotgun (WGS) entry which is preliminary data.</text>
</comment>
<proteinExistence type="predicted"/>
<dbReference type="AlphaFoldDB" id="A0AA87UQM3"/>
<dbReference type="InterPro" id="IPR012349">
    <property type="entry name" value="Split_barrel_FMN-bd"/>
</dbReference>
<dbReference type="GO" id="GO:0005829">
    <property type="term" value="C:cytosol"/>
    <property type="evidence" value="ECO:0007669"/>
    <property type="project" value="TreeGrafter"/>
</dbReference>
<name>A0AA87UQM3_9MICO</name>
<dbReference type="Pfam" id="PF01243">
    <property type="entry name" value="PNPOx_N"/>
    <property type="match status" value="1"/>
</dbReference>
<evidence type="ECO:0000259" key="2">
    <source>
        <dbReference type="Pfam" id="PF01243"/>
    </source>
</evidence>
<dbReference type="SUPFAM" id="SSF50475">
    <property type="entry name" value="FMN-binding split barrel"/>
    <property type="match status" value="1"/>
</dbReference>
<dbReference type="Gene3D" id="2.30.110.10">
    <property type="entry name" value="Electron Transport, Fmn-binding Protein, Chain A"/>
    <property type="match status" value="1"/>
</dbReference>
<dbReference type="PANTHER" id="PTHR35176">
    <property type="entry name" value="HEME OXYGENASE HI_0854-RELATED"/>
    <property type="match status" value="1"/>
</dbReference>